<gene>
    <name evidence="2" type="ORF">LshimejAT787_1303800</name>
</gene>
<dbReference type="Proteomes" id="UP001063166">
    <property type="component" value="Unassembled WGS sequence"/>
</dbReference>
<dbReference type="EMBL" id="BRPK01000013">
    <property type="protein sequence ID" value="GLB43479.1"/>
    <property type="molecule type" value="Genomic_DNA"/>
</dbReference>
<accession>A0A9P3UQ38</accession>
<feature type="region of interest" description="Disordered" evidence="1">
    <location>
        <begin position="531"/>
        <end position="576"/>
    </location>
</feature>
<sequence>MIDVLSRVSNWAEAVDSGAAVQRDIKEKAAWLEFARRLSAEDWNAAITRVQNTSIPLACDDYLGAQGIPTFVAHRLDPEEIYLDSSLEPDSHRPWWAGTDAEDLQDDRYLYDQVAIRNLSIQAAVRAPLYAFRPPPVTPAFHRASFPRNQQWRGPLMGYSASPSPPSPVRRSPPLVIPPSEEEPGLQISPNCEAALLERIAIHSNHKQWIKPPPLFDNRRKGQWSRWVTDDWLVCTQVGKKSSDLDDYEYCLYDRYNKRRIYFNSIPDPPPGAVSDIAIYGRPAPRARFEDIGRREYPATLSLANPIPLSPASALPLRLGLKDPTPTPLQKGHMDDAPVDTPPSDIKAQEGDDVDMDGVSQPVDTPLSSAKAQEGDDVEMGGVSRPVDTPPSNTKAQEGDDVEMDEVSLGPSSEASHPGPSPPTLTPAPSLFLRLTAFPSSTSWDVLKRSFLDLAERWPDIHITALVRTVTQAATRTEHRHTVWISAPSVDSTQALHLSYAGPVPGGPPTTLLWATKEEFDQASAAAADSWFSSAPSRPASPDRITVRGKRTSGHSLLPRAPPQPSLADAPPARRPDPLVPIVGVRCLEDPTRLVDRCHHHQIA</sequence>
<reference evidence="2" key="1">
    <citation type="submission" date="2022-07" db="EMBL/GenBank/DDBJ databases">
        <title>The genome of Lyophyllum shimeji provides insight into the initial evolution of ectomycorrhizal fungal genome.</title>
        <authorList>
            <person name="Kobayashi Y."/>
            <person name="Shibata T."/>
            <person name="Hirakawa H."/>
            <person name="Shigenobu S."/>
            <person name="Nishiyama T."/>
            <person name="Yamada A."/>
            <person name="Hasebe M."/>
            <person name="Kawaguchi M."/>
        </authorList>
    </citation>
    <scope>NUCLEOTIDE SEQUENCE</scope>
    <source>
        <strain evidence="2">AT787</strain>
    </source>
</reference>
<feature type="compositionally biased region" description="Polar residues" evidence="1">
    <location>
        <begin position="362"/>
        <end position="371"/>
    </location>
</feature>
<dbReference type="AlphaFoldDB" id="A0A9P3UQ38"/>
<comment type="caution">
    <text evidence="2">The sequence shown here is derived from an EMBL/GenBank/DDBJ whole genome shotgun (WGS) entry which is preliminary data.</text>
</comment>
<protein>
    <submittedName>
        <fullName evidence="2">Uncharacterized protein</fullName>
    </submittedName>
</protein>
<evidence type="ECO:0000313" key="2">
    <source>
        <dbReference type="EMBL" id="GLB43479.1"/>
    </source>
</evidence>
<evidence type="ECO:0000256" key="1">
    <source>
        <dbReference type="SAM" id="MobiDB-lite"/>
    </source>
</evidence>
<evidence type="ECO:0000313" key="3">
    <source>
        <dbReference type="Proteomes" id="UP001063166"/>
    </source>
</evidence>
<name>A0A9P3UQ38_LYOSH</name>
<feature type="region of interest" description="Disordered" evidence="1">
    <location>
        <begin position="318"/>
        <end position="428"/>
    </location>
</feature>
<proteinExistence type="predicted"/>
<feature type="compositionally biased region" description="Low complexity" evidence="1">
    <location>
        <begin position="531"/>
        <end position="542"/>
    </location>
</feature>
<dbReference type="OrthoDB" id="3066419at2759"/>
<keyword evidence="3" id="KW-1185">Reference proteome</keyword>
<organism evidence="2 3">
    <name type="scientific">Lyophyllum shimeji</name>
    <name type="common">Hon-shimeji</name>
    <name type="synonym">Tricholoma shimeji</name>
    <dbReference type="NCBI Taxonomy" id="47721"/>
    <lineage>
        <taxon>Eukaryota</taxon>
        <taxon>Fungi</taxon>
        <taxon>Dikarya</taxon>
        <taxon>Basidiomycota</taxon>
        <taxon>Agaricomycotina</taxon>
        <taxon>Agaricomycetes</taxon>
        <taxon>Agaricomycetidae</taxon>
        <taxon>Agaricales</taxon>
        <taxon>Tricholomatineae</taxon>
        <taxon>Lyophyllaceae</taxon>
        <taxon>Lyophyllum</taxon>
    </lineage>
</organism>